<reference evidence="9" key="1">
    <citation type="submission" date="2021-01" db="EMBL/GenBank/DDBJ databases">
        <authorList>
            <person name="Corre E."/>
            <person name="Pelletier E."/>
            <person name="Niang G."/>
            <person name="Scheremetjew M."/>
            <person name="Finn R."/>
            <person name="Kale V."/>
            <person name="Holt S."/>
            <person name="Cochrane G."/>
            <person name="Meng A."/>
            <person name="Brown T."/>
            <person name="Cohen L."/>
        </authorList>
    </citation>
    <scope>NUCLEOTIDE SEQUENCE</scope>
    <source>
        <strain evidence="9">Clade-D-RCC2572</strain>
    </source>
</reference>
<dbReference type="InterPro" id="IPR012340">
    <property type="entry name" value="NA-bd_OB-fold"/>
</dbReference>
<feature type="compositionally biased region" description="Basic residues" evidence="6">
    <location>
        <begin position="1075"/>
        <end position="1085"/>
    </location>
</feature>
<keyword evidence="1" id="KW-0677">Repeat</keyword>
<evidence type="ECO:0000259" key="8">
    <source>
        <dbReference type="Pfam" id="PF09169"/>
    </source>
</evidence>
<protein>
    <recommendedName>
        <fullName evidence="10">BRCA2 OB1 domain-containing protein</fullName>
    </recommendedName>
</protein>
<dbReference type="GO" id="GO:0003677">
    <property type="term" value="F:DNA binding"/>
    <property type="evidence" value="ECO:0007669"/>
    <property type="project" value="UniProtKB-KW"/>
</dbReference>
<evidence type="ECO:0000256" key="5">
    <source>
        <dbReference type="ARBA" id="ARBA00023204"/>
    </source>
</evidence>
<feature type="region of interest" description="Disordered" evidence="6">
    <location>
        <begin position="1061"/>
        <end position="1085"/>
    </location>
</feature>
<accession>A0A7S0KQ56</accession>
<keyword evidence="3" id="KW-0238">DNA-binding</keyword>
<dbReference type="SUPFAM" id="SSF50249">
    <property type="entry name" value="Nucleic acid-binding proteins"/>
    <property type="match status" value="2"/>
</dbReference>
<sequence length="1085" mass="116581">MSPGVSAHGEAVAPSPGVSVGGGFANPFAHTPAFPQTQCTRTPASAPLRRPKFGFQYLRDASNDDKATPQSRMWAPGTDPKAPPAQSPYAIMQRHLASENAAAPSTPYVNLNTPTPSKMVFTTAGGRNVVAGAERERGAADDAYEGQPRFDEDDDAAVFTFRAETPIVTPASVSATGGGGGGGGMFMTGSGKPVTVSEDALRRAREKFGDAGDDSRFQQRPGARDDDVMTPRMVPSTSGGFTGAANGFSAGSGAGASIFQTAGGKAVHVSEERLRESRAFLDSKENEGGMTTNTPIGKTIPNTPFPQPSFKTPSSLPAIRKPQQKTPGFTPPIRKTGAFTPPMSKLGGKIAASAPRQGAKRGRSSAGAIEAVHDLFQSRARMGMRAPLCTFFNGLAPFQQKPIFTDACVKTLSADTAKSLLLTSAERGLVGWRELRESMLKAGAREGLCTPTWVANAYKWVVWTHACIARAFPEKLAFGVLSESAVLRRLLYRYEREINRAERPHLRKVMEKDDNSGAPAVLVVSAIRSMTTASSSGDAPKMSEIEVSDGWYSMRARLDAKLTTYVRDGRLAVGHKIFIVGAELRGVTDAVAPLSEESEMAYLMLNVNGTRIAPWDATLGRASYNLTVPLRTVVPDGGAVPRMIVHVRHVYPLMYQERRADSTSVLRCELAERRAQNKWHGARESVMHDMQEAMQNGGDGWSGGDDPEGAMRDALEEKDLFERRTSVVLRMNVTGYNPSPGHPSYRGPQSLRGGPSSAMLTVWDADAALIDAVRSGQTYAITALRPKATSQGTTSEISLSTTRFTRWVPLDDATVRAGCLEHSEPMWRCVSVDAGVDLRDLSRSGLPRKEFDAIVCPVFKGPVRVVEGGRQSQWIFCLDASARVSGGSPDDAHLLAVEVSGRADDTFIDADDWTASSTSFFGDSSDSCGAVVMLSNLVYMNYDAENNVHAAKVMMEDVVATSLANARGGSLAHDAAHALEAWRNDSVKSRTVIAALKKRARLLTGSEDVDVDASWDVNASQQQASQYDPPRLSADGFDDWNDEELVGGEFANVMDVNAKSAAPLSAMDEQDPPRSRRRSSRSSRG</sequence>
<dbReference type="CDD" id="cd04493">
    <property type="entry name" value="BRCA2DBD_OB1"/>
    <property type="match status" value="1"/>
</dbReference>
<evidence type="ECO:0000313" key="9">
    <source>
        <dbReference type="EMBL" id="CAD8587932.1"/>
    </source>
</evidence>
<keyword evidence="4" id="KW-0233">DNA recombination</keyword>
<dbReference type="InterPro" id="IPR015187">
    <property type="entry name" value="BRCA2_OB_1"/>
</dbReference>
<dbReference type="GO" id="GO:0000724">
    <property type="term" value="P:double-strand break repair via homologous recombination"/>
    <property type="evidence" value="ECO:0007669"/>
    <property type="project" value="InterPro"/>
</dbReference>
<dbReference type="Pfam" id="PF09103">
    <property type="entry name" value="BRCA-2_OB1"/>
    <property type="match status" value="1"/>
</dbReference>
<gene>
    <name evidence="9" type="ORF">OMED0929_LOCUS6703</name>
</gene>
<dbReference type="InterPro" id="IPR015252">
    <property type="entry name" value="BRCA2_hlx"/>
</dbReference>
<dbReference type="Pfam" id="PF00634">
    <property type="entry name" value="BRCA2"/>
    <property type="match status" value="2"/>
</dbReference>
<evidence type="ECO:0000259" key="7">
    <source>
        <dbReference type="Pfam" id="PF09103"/>
    </source>
</evidence>
<organism evidence="9">
    <name type="scientific">Ostreococcus mediterraneus</name>
    <dbReference type="NCBI Taxonomy" id="1486918"/>
    <lineage>
        <taxon>Eukaryota</taxon>
        <taxon>Viridiplantae</taxon>
        <taxon>Chlorophyta</taxon>
        <taxon>Mamiellophyceae</taxon>
        <taxon>Mamiellales</taxon>
        <taxon>Bathycoccaceae</taxon>
        <taxon>Ostreococcus</taxon>
    </lineage>
</organism>
<dbReference type="EMBL" id="HBEW01007924">
    <property type="protein sequence ID" value="CAD8587932.1"/>
    <property type="molecule type" value="Transcribed_RNA"/>
</dbReference>
<dbReference type="InterPro" id="IPR002093">
    <property type="entry name" value="BRCA2_repeat"/>
</dbReference>
<keyword evidence="2" id="KW-0227">DNA damage</keyword>
<dbReference type="GO" id="GO:0006355">
    <property type="term" value="P:regulation of DNA-templated transcription"/>
    <property type="evidence" value="ECO:0007669"/>
    <property type="project" value="TreeGrafter"/>
</dbReference>
<dbReference type="InterPro" id="IPR036315">
    <property type="entry name" value="BRCA2_hlx_sf"/>
</dbReference>
<evidence type="ECO:0000256" key="4">
    <source>
        <dbReference type="ARBA" id="ARBA00023172"/>
    </source>
</evidence>
<proteinExistence type="predicted"/>
<dbReference type="Gene3D" id="2.40.50.140">
    <property type="entry name" value="Nucleic acid-binding proteins"/>
    <property type="match status" value="2"/>
</dbReference>
<dbReference type="Pfam" id="PF09169">
    <property type="entry name" value="BRCA-2_helical"/>
    <property type="match status" value="1"/>
</dbReference>
<dbReference type="InterPro" id="IPR015525">
    <property type="entry name" value="BRCA2"/>
</dbReference>
<feature type="region of interest" description="Disordered" evidence="6">
    <location>
        <begin position="309"/>
        <end position="365"/>
    </location>
</feature>
<evidence type="ECO:0000256" key="6">
    <source>
        <dbReference type="SAM" id="MobiDB-lite"/>
    </source>
</evidence>
<dbReference type="PANTHER" id="PTHR11289:SF0">
    <property type="entry name" value="BREAST CANCER TYPE 2 SUSCEPTIBILITY PROTEIN"/>
    <property type="match status" value="1"/>
</dbReference>
<feature type="region of interest" description="Disordered" evidence="6">
    <location>
        <begin position="207"/>
        <end position="240"/>
    </location>
</feature>
<name>A0A7S0KQ56_9CHLO</name>
<evidence type="ECO:0000256" key="3">
    <source>
        <dbReference type="ARBA" id="ARBA00023125"/>
    </source>
</evidence>
<dbReference type="PANTHER" id="PTHR11289">
    <property type="entry name" value="BREAST CANCER TYPE 2 SUSCEPTIBILITY PROTEIN BRCA2"/>
    <property type="match status" value="1"/>
</dbReference>
<feature type="domain" description="Breast cancer type 2 susceptibility protein helical" evidence="8">
    <location>
        <begin position="420"/>
        <end position="500"/>
    </location>
</feature>
<feature type="compositionally biased region" description="Basic and acidic residues" evidence="6">
    <location>
        <begin position="207"/>
        <end position="229"/>
    </location>
</feature>
<dbReference type="SUPFAM" id="SSF81872">
    <property type="entry name" value="BRCA2 helical domain"/>
    <property type="match status" value="1"/>
</dbReference>
<dbReference type="PROSITE" id="PS50138">
    <property type="entry name" value="BRCA2_REPEAT"/>
    <property type="match status" value="2"/>
</dbReference>
<feature type="domain" description="BRCA2 OB1" evidence="7">
    <location>
        <begin position="504"/>
        <end position="621"/>
    </location>
</feature>
<evidence type="ECO:0008006" key="10">
    <source>
        <dbReference type="Google" id="ProtNLM"/>
    </source>
</evidence>
<evidence type="ECO:0000256" key="2">
    <source>
        <dbReference type="ARBA" id="ARBA00022763"/>
    </source>
</evidence>
<keyword evidence="5" id="KW-0234">DNA repair</keyword>
<evidence type="ECO:0000256" key="1">
    <source>
        <dbReference type="ARBA" id="ARBA00022737"/>
    </source>
</evidence>
<feature type="region of interest" description="Disordered" evidence="6">
    <location>
        <begin position="733"/>
        <end position="752"/>
    </location>
</feature>
<feature type="region of interest" description="Disordered" evidence="6">
    <location>
        <begin position="60"/>
        <end position="85"/>
    </location>
</feature>
<dbReference type="AlphaFoldDB" id="A0A7S0KQ56"/>